<organism evidence="2 3">
    <name type="scientific">Hymenobacter mucosus</name>
    <dbReference type="NCBI Taxonomy" id="1411120"/>
    <lineage>
        <taxon>Bacteria</taxon>
        <taxon>Pseudomonadati</taxon>
        <taxon>Bacteroidota</taxon>
        <taxon>Cytophagia</taxon>
        <taxon>Cytophagales</taxon>
        <taxon>Hymenobacteraceae</taxon>
        <taxon>Hymenobacter</taxon>
    </lineage>
</organism>
<name>A0A238W0X6_9BACT</name>
<reference evidence="3" key="1">
    <citation type="submission" date="2017-06" db="EMBL/GenBank/DDBJ databases">
        <authorList>
            <person name="Varghese N."/>
            <person name="Submissions S."/>
        </authorList>
    </citation>
    <scope>NUCLEOTIDE SEQUENCE [LARGE SCALE GENOMIC DNA]</scope>
    <source>
        <strain evidence="3">DSM 28041</strain>
    </source>
</reference>
<feature type="transmembrane region" description="Helical" evidence="1">
    <location>
        <begin position="155"/>
        <end position="175"/>
    </location>
</feature>
<feature type="transmembrane region" description="Helical" evidence="1">
    <location>
        <begin position="391"/>
        <end position="408"/>
    </location>
</feature>
<evidence type="ECO:0008006" key="4">
    <source>
        <dbReference type="Google" id="ProtNLM"/>
    </source>
</evidence>
<sequence>MKSPSRLAWFFCSVFILLVSFGYYPKWNKKGTEALLSWDAYGYYIYLPAVFIHHDLKDLRFGEGVIKEFQPTIAFDQAFRPPGSNHYVLKYSSGMALQELPFFMAAHALAKPLGYPANGLSEPYQFAIQLGGVLVGLLGLALVRRALVPRFGEWPAALTMIVLVLGSNYLEYAAIGGAMTHIWLFTWYAVLLTLTPSFYRRPTMGRAVAIGAVVGIMTLTRPTEILATLLPLCWGLRPTAAAFRERFLFWGRYWPYGLWALVGGAAFVLVQPLYWHYASGNWIVYSYQDQGFSWLRPHLWEGLFSYRAGWLLYSPLLFTALFGFGALRRQVPEAFWAMLVFTILFIYVTFAWDIWWYGGSLGQRAMVQSYAVLAWPMAAALRWLLARPKAALAYAVMALLGFYYNIWMTHQAHRGGLLTGEMSRAYFWHIVGRYNVSRNARLLLDSNSEYTGSTKDTRVLLTEDFEQQPAEMCATPALAGKCSLVLDKDHQNSPDFSVDLKPGDVKWLRASVQARTDEPVWNTWDMTQLFITFRKGDKVVKEKSVRLQRALELGWASTLPVDIKAPQEPYDRVTVKLWHPNTTRLVVDELRLEAFPQ</sequence>
<evidence type="ECO:0000313" key="3">
    <source>
        <dbReference type="Proteomes" id="UP000198310"/>
    </source>
</evidence>
<feature type="transmembrane region" description="Helical" evidence="1">
    <location>
        <begin position="253"/>
        <end position="275"/>
    </location>
</feature>
<evidence type="ECO:0000313" key="2">
    <source>
        <dbReference type="EMBL" id="SNR40166.1"/>
    </source>
</evidence>
<keyword evidence="1" id="KW-1133">Transmembrane helix</keyword>
<feature type="transmembrane region" description="Helical" evidence="1">
    <location>
        <begin position="181"/>
        <end position="199"/>
    </location>
</feature>
<keyword evidence="3" id="KW-1185">Reference proteome</keyword>
<dbReference type="RefSeq" id="WP_089331837.1">
    <property type="nucleotide sequence ID" value="NZ_FZNS01000002.1"/>
</dbReference>
<feature type="transmembrane region" description="Helical" evidence="1">
    <location>
        <begin position="124"/>
        <end position="143"/>
    </location>
</feature>
<accession>A0A238W0X6</accession>
<keyword evidence="1" id="KW-0472">Membrane</keyword>
<feature type="transmembrane region" description="Helical" evidence="1">
    <location>
        <begin position="310"/>
        <end position="327"/>
    </location>
</feature>
<dbReference type="Proteomes" id="UP000198310">
    <property type="component" value="Unassembled WGS sequence"/>
</dbReference>
<feature type="transmembrane region" description="Helical" evidence="1">
    <location>
        <begin position="367"/>
        <end position="384"/>
    </location>
</feature>
<evidence type="ECO:0000256" key="1">
    <source>
        <dbReference type="SAM" id="Phobius"/>
    </source>
</evidence>
<keyword evidence="1" id="KW-0812">Transmembrane</keyword>
<protein>
    <recommendedName>
        <fullName evidence="4">Dolichyl-phosphate-mannose-protein mannosyltransferase</fullName>
    </recommendedName>
</protein>
<dbReference type="AlphaFoldDB" id="A0A238W0X6"/>
<dbReference type="EMBL" id="FZNS01000002">
    <property type="protein sequence ID" value="SNR40166.1"/>
    <property type="molecule type" value="Genomic_DNA"/>
</dbReference>
<gene>
    <name evidence="2" type="ORF">SAMN06269173_102123</name>
</gene>
<feature type="transmembrane region" description="Helical" evidence="1">
    <location>
        <begin position="334"/>
        <end position="355"/>
    </location>
</feature>
<proteinExistence type="predicted"/>